<reference evidence="9 10" key="1">
    <citation type="submission" date="2024-09" db="EMBL/GenBank/DDBJ databases">
        <authorList>
            <person name="Sun Q."/>
            <person name="Mori K."/>
        </authorList>
    </citation>
    <scope>NUCLEOTIDE SEQUENCE [LARGE SCALE GENOMIC DNA]</scope>
    <source>
        <strain evidence="9 10">CCM 4839</strain>
    </source>
</reference>
<accession>A0ABV6JF55</accession>
<evidence type="ECO:0000256" key="6">
    <source>
        <dbReference type="ARBA" id="ARBA00023136"/>
    </source>
</evidence>
<dbReference type="InterPro" id="IPR011701">
    <property type="entry name" value="MFS"/>
</dbReference>
<evidence type="ECO:0000256" key="7">
    <source>
        <dbReference type="SAM" id="Phobius"/>
    </source>
</evidence>
<keyword evidence="4 7" id="KW-0812">Transmembrane</keyword>
<dbReference type="Pfam" id="PF07690">
    <property type="entry name" value="MFS_1"/>
    <property type="match status" value="1"/>
</dbReference>
<evidence type="ECO:0000256" key="4">
    <source>
        <dbReference type="ARBA" id="ARBA00022692"/>
    </source>
</evidence>
<dbReference type="InterPro" id="IPR036259">
    <property type="entry name" value="MFS_trans_sf"/>
</dbReference>
<dbReference type="PANTHER" id="PTHR43124">
    <property type="entry name" value="PURINE EFFLUX PUMP PBUE"/>
    <property type="match status" value="1"/>
</dbReference>
<evidence type="ECO:0000313" key="10">
    <source>
        <dbReference type="Proteomes" id="UP001589818"/>
    </source>
</evidence>
<keyword evidence="2" id="KW-0813">Transport</keyword>
<evidence type="ECO:0000256" key="3">
    <source>
        <dbReference type="ARBA" id="ARBA00022475"/>
    </source>
</evidence>
<dbReference type="PANTHER" id="PTHR43124:SF3">
    <property type="entry name" value="CHLORAMPHENICOL EFFLUX PUMP RV0191"/>
    <property type="match status" value="1"/>
</dbReference>
<feature type="transmembrane region" description="Helical" evidence="7">
    <location>
        <begin position="203"/>
        <end position="226"/>
    </location>
</feature>
<evidence type="ECO:0000256" key="1">
    <source>
        <dbReference type="ARBA" id="ARBA00004651"/>
    </source>
</evidence>
<feature type="transmembrane region" description="Helical" evidence="7">
    <location>
        <begin position="271"/>
        <end position="289"/>
    </location>
</feature>
<feature type="transmembrane region" description="Helical" evidence="7">
    <location>
        <begin position="99"/>
        <end position="120"/>
    </location>
</feature>
<dbReference type="InterPro" id="IPR050189">
    <property type="entry name" value="MFS_Efflux_Transporters"/>
</dbReference>
<keyword evidence="5 7" id="KW-1133">Transmembrane helix</keyword>
<dbReference type="RefSeq" id="WP_204815675.1">
    <property type="nucleotide sequence ID" value="NZ_JANHOF010000001.1"/>
</dbReference>
<organism evidence="9 10">
    <name type="scientific">Paenibacillus mendelii</name>
    <dbReference type="NCBI Taxonomy" id="206163"/>
    <lineage>
        <taxon>Bacteria</taxon>
        <taxon>Bacillati</taxon>
        <taxon>Bacillota</taxon>
        <taxon>Bacilli</taxon>
        <taxon>Bacillales</taxon>
        <taxon>Paenibacillaceae</taxon>
        <taxon>Paenibacillus</taxon>
    </lineage>
</organism>
<feature type="transmembrane region" description="Helical" evidence="7">
    <location>
        <begin position="329"/>
        <end position="347"/>
    </location>
</feature>
<feature type="transmembrane region" description="Helical" evidence="7">
    <location>
        <begin position="238"/>
        <end position="259"/>
    </location>
</feature>
<proteinExistence type="predicted"/>
<keyword evidence="3" id="KW-1003">Cell membrane</keyword>
<feature type="transmembrane region" description="Helical" evidence="7">
    <location>
        <begin position="132"/>
        <end position="154"/>
    </location>
</feature>
<name>A0ABV6JF55_9BACL</name>
<sequence>MQRRNQFLIFLLSLSVFAAITTEMGVIGVLPQVQNKYHITSSQAGLLVSVFALVVAIAGPFVTLFSSGINRKKALVTVMLLFTFSNIAFAFSSSFTFMLVFRILPAFLLSLLISLSIAVAMQLSPPDKKSKAVANVFAGASVALLLGVPITSFLAEQLSLQAAFLFGAAVSGLGAIGMMLWLPSMPVAERASYGKQFSILGKAPVWLSMVTVMLVFSALFSVYSYFADYIGQVTEINPTGVSVMLMIFGFFGIMGTFILSHFLHLNVKKTVIVYPLLLLMIYYLVYTLGTYTIPMVIVSIVWGILHSGGMILSQTWLSKETTAAPEFGSSLYMSSSNLGITVGSLMGGWSISNMGTREIIWGGLLFTVIALLSILLKLKLFGVSSDKTHLPAAVESSA</sequence>
<keyword evidence="6 7" id="KW-0472">Membrane</keyword>
<dbReference type="InterPro" id="IPR020846">
    <property type="entry name" value="MFS_dom"/>
</dbReference>
<protein>
    <submittedName>
        <fullName evidence="9">MFS transporter</fullName>
    </submittedName>
</protein>
<comment type="subcellular location">
    <subcellularLocation>
        <location evidence="1">Cell membrane</location>
        <topology evidence="1">Multi-pass membrane protein</topology>
    </subcellularLocation>
</comment>
<dbReference type="PROSITE" id="PS50850">
    <property type="entry name" value="MFS"/>
    <property type="match status" value="1"/>
</dbReference>
<feature type="transmembrane region" description="Helical" evidence="7">
    <location>
        <begin position="359"/>
        <end position="378"/>
    </location>
</feature>
<feature type="domain" description="Major facilitator superfamily (MFS) profile" evidence="8">
    <location>
        <begin position="8"/>
        <end position="385"/>
    </location>
</feature>
<evidence type="ECO:0000259" key="8">
    <source>
        <dbReference type="PROSITE" id="PS50850"/>
    </source>
</evidence>
<dbReference type="CDD" id="cd17324">
    <property type="entry name" value="MFS_NepI_like"/>
    <property type="match status" value="1"/>
</dbReference>
<evidence type="ECO:0000256" key="2">
    <source>
        <dbReference type="ARBA" id="ARBA00022448"/>
    </source>
</evidence>
<dbReference type="SUPFAM" id="SSF103473">
    <property type="entry name" value="MFS general substrate transporter"/>
    <property type="match status" value="1"/>
</dbReference>
<evidence type="ECO:0000256" key="5">
    <source>
        <dbReference type="ARBA" id="ARBA00022989"/>
    </source>
</evidence>
<dbReference type="EMBL" id="JBHLVF010000041">
    <property type="protein sequence ID" value="MFC0394550.1"/>
    <property type="molecule type" value="Genomic_DNA"/>
</dbReference>
<feature type="transmembrane region" description="Helical" evidence="7">
    <location>
        <begin position="74"/>
        <end position="93"/>
    </location>
</feature>
<feature type="transmembrane region" description="Helical" evidence="7">
    <location>
        <begin position="160"/>
        <end position="182"/>
    </location>
</feature>
<feature type="transmembrane region" description="Helical" evidence="7">
    <location>
        <begin position="42"/>
        <end position="62"/>
    </location>
</feature>
<keyword evidence="10" id="KW-1185">Reference proteome</keyword>
<evidence type="ECO:0000313" key="9">
    <source>
        <dbReference type="EMBL" id="MFC0394550.1"/>
    </source>
</evidence>
<dbReference type="Proteomes" id="UP001589818">
    <property type="component" value="Unassembled WGS sequence"/>
</dbReference>
<gene>
    <name evidence="9" type="ORF">ACFFJ8_24720</name>
</gene>
<dbReference type="Gene3D" id="1.20.1250.20">
    <property type="entry name" value="MFS general substrate transporter like domains"/>
    <property type="match status" value="1"/>
</dbReference>
<comment type="caution">
    <text evidence="9">The sequence shown here is derived from an EMBL/GenBank/DDBJ whole genome shotgun (WGS) entry which is preliminary data.</text>
</comment>